<feature type="transmembrane region" description="Helical" evidence="1">
    <location>
        <begin position="7"/>
        <end position="31"/>
    </location>
</feature>
<sequence>MYHFEILVALAAIQFFSLIIFAIQTLLPLLFRRFEIHSHPILADDESLPAKQTFVHQKLRSFHPSLIAIVFLQEILLVLALKFQRREKLVNAGDVFVNANTAFGILAIWIIHNSSPVPYDPRACHLGIPECFVASVTFLSLVSLPVDYFVVNQDYSGTYLIFSTILIISCTIMIVVLRFEWSSSCTPWFLVLHMIVAAVGLIVSKCSKEGTAWGREYNAICLAAVQAFFLLCDLSIRIPCILKCTKRNLACSKLVWMLLERYEKRHSSVQQGLTSRVYMRLCAEERDALLDICMSEVDALEVLDSQGTDELQKLKVKITDLFYPPRHDAWWA</sequence>
<feature type="transmembrane region" description="Helical" evidence="1">
    <location>
        <begin position="132"/>
        <end position="151"/>
    </location>
</feature>
<feature type="transmembrane region" description="Helical" evidence="1">
    <location>
        <begin position="95"/>
        <end position="112"/>
    </location>
</feature>
<evidence type="ECO:0000313" key="3">
    <source>
        <dbReference type="Proteomes" id="UP000244855"/>
    </source>
</evidence>
<protein>
    <submittedName>
        <fullName evidence="2">Uncharacterized protein</fullName>
    </submittedName>
</protein>
<feature type="transmembrane region" description="Helical" evidence="1">
    <location>
        <begin position="62"/>
        <end position="83"/>
    </location>
</feature>
<evidence type="ECO:0000313" key="2">
    <source>
        <dbReference type="EMBL" id="PVH92383.1"/>
    </source>
</evidence>
<proteinExistence type="predicted"/>
<keyword evidence="1" id="KW-0812">Transmembrane</keyword>
<accession>A0A2V1D4G6</accession>
<feature type="transmembrane region" description="Helical" evidence="1">
    <location>
        <begin position="187"/>
        <end position="204"/>
    </location>
</feature>
<feature type="transmembrane region" description="Helical" evidence="1">
    <location>
        <begin position="158"/>
        <end position="181"/>
    </location>
</feature>
<name>A0A2V1D4G6_9PLEO</name>
<keyword evidence="1" id="KW-1133">Transmembrane helix</keyword>
<keyword evidence="1" id="KW-0472">Membrane</keyword>
<dbReference type="Proteomes" id="UP000244855">
    <property type="component" value="Unassembled WGS sequence"/>
</dbReference>
<keyword evidence="3" id="KW-1185">Reference proteome</keyword>
<feature type="transmembrane region" description="Helical" evidence="1">
    <location>
        <begin position="216"/>
        <end position="236"/>
    </location>
</feature>
<reference evidence="2 3" key="1">
    <citation type="journal article" date="2018" name="Sci. Rep.">
        <title>Comparative genomics provides insights into the lifestyle and reveals functional heterogeneity of dark septate endophytic fungi.</title>
        <authorList>
            <person name="Knapp D.G."/>
            <person name="Nemeth J.B."/>
            <person name="Barry K."/>
            <person name="Hainaut M."/>
            <person name="Henrissat B."/>
            <person name="Johnson J."/>
            <person name="Kuo A."/>
            <person name="Lim J.H.P."/>
            <person name="Lipzen A."/>
            <person name="Nolan M."/>
            <person name="Ohm R.A."/>
            <person name="Tamas L."/>
            <person name="Grigoriev I.V."/>
            <person name="Spatafora J.W."/>
            <person name="Nagy L.G."/>
            <person name="Kovacs G.M."/>
        </authorList>
    </citation>
    <scope>NUCLEOTIDE SEQUENCE [LARGE SCALE GENOMIC DNA]</scope>
    <source>
        <strain evidence="2 3">DSE2036</strain>
    </source>
</reference>
<dbReference type="EMBL" id="KZ805688">
    <property type="protein sequence ID" value="PVH92383.1"/>
    <property type="molecule type" value="Genomic_DNA"/>
</dbReference>
<gene>
    <name evidence="2" type="ORF">DM02DRAFT_662996</name>
</gene>
<organism evidence="2 3">
    <name type="scientific">Periconia macrospinosa</name>
    <dbReference type="NCBI Taxonomy" id="97972"/>
    <lineage>
        <taxon>Eukaryota</taxon>
        <taxon>Fungi</taxon>
        <taxon>Dikarya</taxon>
        <taxon>Ascomycota</taxon>
        <taxon>Pezizomycotina</taxon>
        <taxon>Dothideomycetes</taxon>
        <taxon>Pleosporomycetidae</taxon>
        <taxon>Pleosporales</taxon>
        <taxon>Massarineae</taxon>
        <taxon>Periconiaceae</taxon>
        <taxon>Periconia</taxon>
    </lineage>
</organism>
<dbReference type="AlphaFoldDB" id="A0A2V1D4G6"/>
<evidence type="ECO:0000256" key="1">
    <source>
        <dbReference type="SAM" id="Phobius"/>
    </source>
</evidence>